<dbReference type="RefSeq" id="WP_176951386.1">
    <property type="nucleotide sequence ID" value="NZ_JABXYK010000013.1"/>
</dbReference>
<dbReference type="Pfam" id="PF18014">
    <property type="entry name" value="Acetyltransf_18"/>
    <property type="match status" value="1"/>
</dbReference>
<dbReference type="SUPFAM" id="SSF55729">
    <property type="entry name" value="Acyl-CoA N-acyltransferases (Nat)"/>
    <property type="match status" value="1"/>
</dbReference>
<evidence type="ECO:0000313" key="2">
    <source>
        <dbReference type="EMBL" id="NVP57418.1"/>
    </source>
</evidence>
<gene>
    <name evidence="2" type="ORF">HV823_19335</name>
</gene>
<dbReference type="Gene3D" id="3.40.630.90">
    <property type="match status" value="1"/>
</dbReference>
<dbReference type="PANTHER" id="PTHR47237:SF1">
    <property type="entry name" value="SLL0310 PROTEIN"/>
    <property type="match status" value="1"/>
</dbReference>
<dbReference type="InterPro" id="IPR000182">
    <property type="entry name" value="GNAT_dom"/>
</dbReference>
<organism evidence="2 3">
    <name type="scientific">Mycoplana rhizolycopersici</name>
    <dbReference type="NCBI Taxonomy" id="2746702"/>
    <lineage>
        <taxon>Bacteria</taxon>
        <taxon>Pseudomonadati</taxon>
        <taxon>Pseudomonadota</taxon>
        <taxon>Alphaproteobacteria</taxon>
        <taxon>Hyphomicrobiales</taxon>
        <taxon>Rhizobiaceae</taxon>
        <taxon>Mycoplana</taxon>
    </lineage>
</organism>
<proteinExistence type="predicted"/>
<sequence>MSTTIPVIRTLTLPEVAELLDWAAAEGWNPGLDDAPAFHAADPAGFIGAFVEDRMVAGISAIAYGADFGFIGLYICRADARGKGYGKAVWDAGMAYLAGRTIGLDGVPQQQQNYASMGFRPVYETYRWSGRPALPAFAPSGTFVNAAPDPLASLSAFDRRFFPAERQAFLSKWLAPPRIARVLLRDGNVCGYSVARRCREGYKIGPLFAVDTSGATELLASLAQSCGPDLIQLDVPETSATFAAVLERSGMQKGFVTARMYRGAAPSVSHEGVFAVTTLELG</sequence>
<evidence type="ECO:0000313" key="3">
    <source>
        <dbReference type="Proteomes" id="UP000659172"/>
    </source>
</evidence>
<evidence type="ECO:0000259" key="1">
    <source>
        <dbReference type="PROSITE" id="PS51186"/>
    </source>
</evidence>
<dbReference type="InterPro" id="IPR041496">
    <property type="entry name" value="YitH/HolE_GNAT"/>
</dbReference>
<dbReference type="InterPro" id="IPR016181">
    <property type="entry name" value="Acyl_CoA_acyltransferase"/>
</dbReference>
<dbReference type="Pfam" id="PF00583">
    <property type="entry name" value="Acetyltransf_1"/>
    <property type="match status" value="1"/>
</dbReference>
<feature type="domain" description="N-acetyltransferase" evidence="1">
    <location>
        <begin position="6"/>
        <end position="141"/>
    </location>
</feature>
<reference evidence="2 3" key="1">
    <citation type="submission" date="2020-06" db="EMBL/GenBank/DDBJ databases">
        <title>Rhizobium sp.nov. isolated from the tomato plant.</title>
        <authorList>
            <person name="Thin K.K."/>
            <person name="Zhang X."/>
            <person name="He S."/>
        </authorList>
    </citation>
    <scope>NUCLEOTIDE SEQUENCE [LARGE SCALE GENOMIC DNA]</scope>
    <source>
        <strain evidence="2 3">DBTS2</strain>
    </source>
</reference>
<dbReference type="EMBL" id="JABXYK010000013">
    <property type="protein sequence ID" value="NVP57418.1"/>
    <property type="molecule type" value="Genomic_DNA"/>
</dbReference>
<comment type="caution">
    <text evidence="2">The sequence shown here is derived from an EMBL/GenBank/DDBJ whole genome shotgun (WGS) entry which is preliminary data.</text>
</comment>
<dbReference type="PROSITE" id="PS51186">
    <property type="entry name" value="GNAT"/>
    <property type="match status" value="1"/>
</dbReference>
<dbReference type="Gene3D" id="3.40.630.30">
    <property type="match status" value="1"/>
</dbReference>
<dbReference type="Proteomes" id="UP000659172">
    <property type="component" value="Unassembled WGS sequence"/>
</dbReference>
<protein>
    <submittedName>
        <fullName evidence="2">GNAT family N-acetyltransferase</fullName>
    </submittedName>
</protein>
<accession>A0ABX2QJL3</accession>
<keyword evidence="3" id="KW-1185">Reference proteome</keyword>
<name>A0ABX2QJL3_9HYPH</name>
<dbReference type="InterPro" id="IPR052729">
    <property type="entry name" value="Acyl/Acetyltrans_Enzymes"/>
</dbReference>
<dbReference type="PANTHER" id="PTHR47237">
    <property type="entry name" value="SLL0310 PROTEIN"/>
    <property type="match status" value="1"/>
</dbReference>